<proteinExistence type="predicted"/>
<reference evidence="2" key="1">
    <citation type="journal article" date="2015" name="Nature">
        <title>Complex archaea that bridge the gap between prokaryotes and eukaryotes.</title>
        <authorList>
            <person name="Spang A."/>
            <person name="Saw J.H."/>
            <person name="Jorgensen S.L."/>
            <person name="Zaremba-Niedzwiedzka K."/>
            <person name="Martijn J."/>
            <person name="Lind A.E."/>
            <person name="van Eijk R."/>
            <person name="Schleper C."/>
            <person name="Guy L."/>
            <person name="Ettema T.J."/>
        </authorList>
    </citation>
    <scope>NUCLEOTIDE SEQUENCE</scope>
</reference>
<accession>A0A0F9DNW4</accession>
<evidence type="ECO:0000256" key="1">
    <source>
        <dbReference type="SAM" id="MobiDB-lite"/>
    </source>
</evidence>
<feature type="region of interest" description="Disordered" evidence="1">
    <location>
        <begin position="1"/>
        <end position="24"/>
    </location>
</feature>
<protein>
    <recommendedName>
        <fullName evidence="3">PD-(D/E)XK endonuclease-like domain-containing protein</fullName>
    </recommendedName>
</protein>
<organism evidence="2">
    <name type="scientific">marine sediment metagenome</name>
    <dbReference type="NCBI Taxonomy" id="412755"/>
    <lineage>
        <taxon>unclassified sequences</taxon>
        <taxon>metagenomes</taxon>
        <taxon>ecological metagenomes</taxon>
    </lineage>
</organism>
<name>A0A0F9DNW4_9ZZZZ</name>
<comment type="caution">
    <text evidence="2">The sequence shown here is derived from an EMBL/GenBank/DDBJ whole genome shotgun (WGS) entry which is preliminary data.</text>
</comment>
<gene>
    <name evidence="2" type="ORF">LCGC14_2175490</name>
</gene>
<dbReference type="InterPro" id="IPR021229">
    <property type="entry name" value="DUF2800"/>
</dbReference>
<evidence type="ECO:0000313" key="2">
    <source>
        <dbReference type="EMBL" id="KKL63399.1"/>
    </source>
</evidence>
<evidence type="ECO:0008006" key="3">
    <source>
        <dbReference type="Google" id="ProtNLM"/>
    </source>
</evidence>
<dbReference type="EMBL" id="LAZR01028185">
    <property type="protein sequence ID" value="KKL63399.1"/>
    <property type="molecule type" value="Genomic_DNA"/>
</dbReference>
<sequence length="182" mass="20580">MLLRQKEKQMTKRSEHSPLGGSGAPRWMKCAGSVSLSYGVKDKESEYAKLGTAAHALAELCLKDRTDAWQWIETAQEGSVIFVDKDMADAVQVYLSAVREWHPDRNQGNTWIERRFHCPTIHKYHYGTADLVHLDKENKTLHVWDYKHGAGIVVEPKKTLSLCITPVVCSKTARPASSTCRR</sequence>
<dbReference type="AlphaFoldDB" id="A0A0F9DNW4"/>
<dbReference type="Pfam" id="PF10926">
    <property type="entry name" value="DUF2800"/>
    <property type="match status" value="1"/>
</dbReference>
<feature type="compositionally biased region" description="Basic and acidic residues" evidence="1">
    <location>
        <begin position="1"/>
        <end position="16"/>
    </location>
</feature>